<dbReference type="Pfam" id="PF09855">
    <property type="entry name" value="Zn_ribbon_13"/>
    <property type="match status" value="1"/>
</dbReference>
<comment type="caution">
    <text evidence="1">The sequence shown here is derived from an EMBL/GenBank/DDBJ whole genome shotgun (WGS) entry which is preliminary data.</text>
</comment>
<dbReference type="EMBL" id="BMHB01000001">
    <property type="protein sequence ID" value="GGI11985.1"/>
    <property type="molecule type" value="Genomic_DNA"/>
</dbReference>
<dbReference type="RefSeq" id="WP_167374463.1">
    <property type="nucleotide sequence ID" value="NZ_BMHB01000001.1"/>
</dbReference>
<evidence type="ECO:0000313" key="1">
    <source>
        <dbReference type="EMBL" id="GGI11985.1"/>
    </source>
</evidence>
<proteinExistence type="predicted"/>
<name>A0A8J3EUJ4_9BACI</name>
<reference evidence="2" key="1">
    <citation type="journal article" date="2019" name="Int. J. Syst. Evol. Microbiol.">
        <title>The Global Catalogue of Microorganisms (GCM) 10K type strain sequencing project: providing services to taxonomists for standard genome sequencing and annotation.</title>
        <authorList>
            <consortium name="The Broad Institute Genomics Platform"/>
            <consortium name="The Broad Institute Genome Sequencing Center for Infectious Disease"/>
            <person name="Wu L."/>
            <person name="Ma J."/>
        </authorList>
    </citation>
    <scope>NUCLEOTIDE SEQUENCE [LARGE SCALE GENOMIC DNA]</scope>
    <source>
        <strain evidence="2">CGMCC 1.14993</strain>
    </source>
</reference>
<gene>
    <name evidence="1" type="ORF">GCM10007380_10590</name>
</gene>
<protein>
    <submittedName>
        <fullName evidence="1">Uncharacterized protein</fullName>
    </submittedName>
</protein>
<keyword evidence="2" id="KW-1185">Reference proteome</keyword>
<dbReference type="AlphaFoldDB" id="A0A8J3EUJ4"/>
<accession>A0A8J3EUJ4</accession>
<dbReference type="Proteomes" id="UP000626244">
    <property type="component" value="Unassembled WGS sequence"/>
</dbReference>
<organism evidence="1 2">
    <name type="scientific">Gottfriedia solisilvae</name>
    <dbReference type="NCBI Taxonomy" id="1516104"/>
    <lineage>
        <taxon>Bacteria</taxon>
        <taxon>Bacillati</taxon>
        <taxon>Bacillota</taxon>
        <taxon>Bacilli</taxon>
        <taxon>Bacillales</taxon>
        <taxon>Bacillaceae</taxon>
        <taxon>Gottfriedia</taxon>
    </lineage>
</organism>
<dbReference type="InterPro" id="IPR018652">
    <property type="entry name" value="DUF2082_NA-bd_Znr"/>
</dbReference>
<evidence type="ECO:0000313" key="2">
    <source>
        <dbReference type="Proteomes" id="UP000626244"/>
    </source>
</evidence>
<sequence>MSNAGQMIKDKFVCSKCKQTNAKIKEVSMSGAGLSKLFDIDYNHYLFVSCLNCGFVEVYNPSILEGKTRGELSTILDILFG</sequence>